<dbReference type="Pfam" id="PF13671">
    <property type="entry name" value="AAA_33"/>
    <property type="match status" value="1"/>
</dbReference>
<dbReference type="RefSeq" id="WP_207908533.1">
    <property type="nucleotide sequence ID" value="NZ_SMFZ01000001.1"/>
</dbReference>
<dbReference type="PANTHER" id="PTHR42847">
    <property type="entry name" value="ALKANESULFONATE MONOOXYGENASE"/>
    <property type="match status" value="1"/>
</dbReference>
<dbReference type="InterPro" id="IPR019952">
    <property type="entry name" value="F420_OxRdatse_Rv1855c_pred"/>
</dbReference>
<feature type="domain" description="Luciferase-like" evidence="5">
    <location>
        <begin position="205"/>
        <end position="484"/>
    </location>
</feature>
<dbReference type="GO" id="GO:0008726">
    <property type="term" value="F:alkanesulfonate monooxygenase activity"/>
    <property type="evidence" value="ECO:0007669"/>
    <property type="project" value="TreeGrafter"/>
</dbReference>
<keyword evidence="7" id="KW-1185">Reference proteome</keyword>
<dbReference type="InterPro" id="IPR050172">
    <property type="entry name" value="SsuD_RutA_monooxygenase"/>
</dbReference>
<dbReference type="EMBL" id="SMFZ01000001">
    <property type="protein sequence ID" value="TCK24405.1"/>
    <property type="molecule type" value="Genomic_DNA"/>
</dbReference>
<dbReference type="AlphaFoldDB" id="A0A4R1HU08"/>
<evidence type="ECO:0000259" key="5">
    <source>
        <dbReference type="Pfam" id="PF00296"/>
    </source>
</evidence>
<evidence type="ECO:0000256" key="1">
    <source>
        <dbReference type="ARBA" id="ARBA00022630"/>
    </source>
</evidence>
<reference evidence="6 7" key="1">
    <citation type="submission" date="2019-03" db="EMBL/GenBank/DDBJ databases">
        <title>Sequencing the genomes of 1000 actinobacteria strains.</title>
        <authorList>
            <person name="Klenk H.-P."/>
        </authorList>
    </citation>
    <scope>NUCLEOTIDE SEQUENCE [LARGE SCALE GENOMIC DNA]</scope>
    <source>
        <strain evidence="6 7">DSM 44969</strain>
    </source>
</reference>
<dbReference type="SUPFAM" id="SSF52540">
    <property type="entry name" value="P-loop containing nucleoside triphosphate hydrolases"/>
    <property type="match status" value="1"/>
</dbReference>
<keyword evidence="4" id="KW-0503">Monooxygenase</keyword>
<gene>
    <name evidence="6" type="ORF">EV378_0177</name>
</gene>
<dbReference type="GO" id="GO:0046306">
    <property type="term" value="P:alkanesulfonate catabolic process"/>
    <property type="evidence" value="ECO:0007669"/>
    <property type="project" value="TreeGrafter"/>
</dbReference>
<evidence type="ECO:0000313" key="6">
    <source>
        <dbReference type="EMBL" id="TCK24405.1"/>
    </source>
</evidence>
<dbReference type="PANTHER" id="PTHR42847:SF8">
    <property type="entry name" value="CONSERVED PROTEIN"/>
    <property type="match status" value="1"/>
</dbReference>
<dbReference type="NCBIfam" id="TIGR03560">
    <property type="entry name" value="F420_Rv1855c"/>
    <property type="match status" value="1"/>
</dbReference>
<evidence type="ECO:0000256" key="4">
    <source>
        <dbReference type="ARBA" id="ARBA00023033"/>
    </source>
</evidence>
<comment type="caution">
    <text evidence="6">The sequence shown here is derived from an EMBL/GenBank/DDBJ whole genome shotgun (WGS) entry which is preliminary data.</text>
</comment>
<dbReference type="SUPFAM" id="SSF51679">
    <property type="entry name" value="Bacterial luciferase-like"/>
    <property type="match status" value="1"/>
</dbReference>
<evidence type="ECO:0000256" key="3">
    <source>
        <dbReference type="ARBA" id="ARBA00023002"/>
    </source>
</evidence>
<proteinExistence type="predicted"/>
<name>A0A4R1HU08_PSEEN</name>
<dbReference type="Gene3D" id="3.20.20.30">
    <property type="entry name" value="Luciferase-like domain"/>
    <property type="match status" value="1"/>
</dbReference>
<sequence>MSVSTDDPVRLPSPCLVVLVGPGASGKSTWAAAAVPPDQVVSSDRLRALVGAGDDDMAASEDAFAVLDDVVRRRLARGLTTVVDTLGLDAGRRRGWLAAAREHGTAAVVVAFDVPAAECRARNRGREHPIPAAVLSRQLSGWPAVRAALDDEGWDRVLTPRPARVVPDAFAGAGEAVARQRSDPTRLRIGLHVSRFDLGRDTTGPRLRQIASHAEAVGVDAIWVMDHFRQIPQVGRAWEDMLESWTTLAHLAACTERVELGTLVTGVTYRNVAHLAKIVATLDVLSGGRARCGIGLGWFRAEHDAYGWEFPTVAQRYRLLEDACELLPRMWGPGGKPYQGRVLAVPDTSCYPRPLQERVPLLVGGGGERRTLRLAARHADAANVTGDLATARRKASVLREHCAAEGRDPADVTLTHLHTALVGNDGPDLDERVRRLRPRNSDPARFAAQVNAGTVDDHIGRLRELADAGVGEVMIALPDVGDPDALDRLGRVVAAFR</sequence>
<dbReference type="Proteomes" id="UP000295560">
    <property type="component" value="Unassembled WGS sequence"/>
</dbReference>
<accession>A0A4R1HU08</accession>
<dbReference type="Gene3D" id="3.40.50.300">
    <property type="entry name" value="P-loop containing nucleotide triphosphate hydrolases"/>
    <property type="match status" value="1"/>
</dbReference>
<evidence type="ECO:0000256" key="2">
    <source>
        <dbReference type="ARBA" id="ARBA00022643"/>
    </source>
</evidence>
<dbReference type="Pfam" id="PF00296">
    <property type="entry name" value="Bac_luciferase"/>
    <property type="match status" value="1"/>
</dbReference>
<organism evidence="6 7">
    <name type="scientific">Pseudonocardia endophytica</name>
    <dbReference type="NCBI Taxonomy" id="401976"/>
    <lineage>
        <taxon>Bacteria</taxon>
        <taxon>Bacillati</taxon>
        <taxon>Actinomycetota</taxon>
        <taxon>Actinomycetes</taxon>
        <taxon>Pseudonocardiales</taxon>
        <taxon>Pseudonocardiaceae</taxon>
        <taxon>Pseudonocardia</taxon>
    </lineage>
</organism>
<keyword evidence="1" id="KW-0285">Flavoprotein</keyword>
<keyword evidence="2" id="KW-0288">FMN</keyword>
<dbReference type="InterPro" id="IPR011251">
    <property type="entry name" value="Luciferase-like_dom"/>
</dbReference>
<keyword evidence="3" id="KW-0560">Oxidoreductase</keyword>
<protein>
    <submittedName>
        <fullName evidence="6">F420-dependent oxidoreductase-like protein</fullName>
    </submittedName>
</protein>
<evidence type="ECO:0000313" key="7">
    <source>
        <dbReference type="Proteomes" id="UP000295560"/>
    </source>
</evidence>
<dbReference type="InterPro" id="IPR036661">
    <property type="entry name" value="Luciferase-like_sf"/>
</dbReference>
<dbReference type="InterPro" id="IPR027417">
    <property type="entry name" value="P-loop_NTPase"/>
</dbReference>